<evidence type="ECO:0000313" key="2">
    <source>
        <dbReference type="Proteomes" id="UP000295345"/>
    </source>
</evidence>
<organism evidence="1 2">
    <name type="scientific">Streptomyces hainanensis</name>
    <dbReference type="NCBI Taxonomy" id="402648"/>
    <lineage>
        <taxon>Bacteria</taxon>
        <taxon>Bacillati</taxon>
        <taxon>Actinomycetota</taxon>
        <taxon>Actinomycetes</taxon>
        <taxon>Kitasatosporales</taxon>
        <taxon>Streptomycetaceae</taxon>
        <taxon>Streptomyces</taxon>
    </lineage>
</organism>
<keyword evidence="2" id="KW-1185">Reference proteome</keyword>
<accession>A0A4R4SRQ2</accession>
<protein>
    <submittedName>
        <fullName evidence="1">MerR family transcriptional regulator</fullName>
    </submittedName>
</protein>
<comment type="caution">
    <text evidence="1">The sequence shown here is derived from an EMBL/GenBank/DDBJ whole genome shotgun (WGS) entry which is preliminary data.</text>
</comment>
<name>A0A4R4SRQ2_9ACTN</name>
<dbReference type="EMBL" id="SMKI01000502">
    <property type="protein sequence ID" value="TDC64882.1"/>
    <property type="molecule type" value="Genomic_DNA"/>
</dbReference>
<proteinExistence type="predicted"/>
<dbReference type="Proteomes" id="UP000295345">
    <property type="component" value="Unassembled WGS sequence"/>
</dbReference>
<sequence length="41" mass="4307">TQALADIPGPTTSHALADLSADADPAVALTATYLRRLRDTR</sequence>
<feature type="non-terminal residue" evidence="1">
    <location>
        <position position="1"/>
    </location>
</feature>
<gene>
    <name evidence="1" type="ORF">E1283_31145</name>
</gene>
<reference evidence="1 2" key="1">
    <citation type="submission" date="2019-03" db="EMBL/GenBank/DDBJ databases">
        <title>Draft genome sequences of novel Actinobacteria.</title>
        <authorList>
            <person name="Sahin N."/>
            <person name="Ay H."/>
            <person name="Saygin H."/>
        </authorList>
    </citation>
    <scope>NUCLEOTIDE SEQUENCE [LARGE SCALE GENOMIC DNA]</scope>
    <source>
        <strain evidence="1 2">DSM 41900</strain>
    </source>
</reference>
<dbReference type="AlphaFoldDB" id="A0A4R4SRQ2"/>
<evidence type="ECO:0000313" key="1">
    <source>
        <dbReference type="EMBL" id="TDC64882.1"/>
    </source>
</evidence>